<keyword evidence="3" id="KW-1185">Reference proteome</keyword>
<evidence type="ECO:0000313" key="3">
    <source>
        <dbReference type="Proteomes" id="UP000692954"/>
    </source>
</evidence>
<dbReference type="EMBL" id="CAJJDN010000001">
    <property type="protein sequence ID" value="CAD8045401.1"/>
    <property type="molecule type" value="Genomic_DNA"/>
</dbReference>
<dbReference type="Proteomes" id="UP000692954">
    <property type="component" value="Unassembled WGS sequence"/>
</dbReference>
<dbReference type="AlphaFoldDB" id="A0A8S1JT62"/>
<evidence type="ECO:0000313" key="2">
    <source>
        <dbReference type="EMBL" id="CAD8045401.1"/>
    </source>
</evidence>
<evidence type="ECO:0000256" key="1">
    <source>
        <dbReference type="SAM" id="Phobius"/>
    </source>
</evidence>
<feature type="transmembrane region" description="Helical" evidence="1">
    <location>
        <begin position="135"/>
        <end position="154"/>
    </location>
</feature>
<comment type="caution">
    <text evidence="2">The sequence shown here is derived from an EMBL/GenBank/DDBJ whole genome shotgun (WGS) entry which is preliminary data.</text>
</comment>
<name>A0A8S1JT62_9CILI</name>
<accession>A0A8S1JT62</accession>
<keyword evidence="1" id="KW-1133">Transmembrane helix</keyword>
<keyword evidence="1" id="KW-0812">Transmembrane</keyword>
<keyword evidence="1" id="KW-0472">Membrane</keyword>
<feature type="transmembrane region" description="Helical" evidence="1">
    <location>
        <begin position="227"/>
        <end position="247"/>
    </location>
</feature>
<dbReference type="OrthoDB" id="291825at2759"/>
<proteinExistence type="predicted"/>
<protein>
    <submittedName>
        <fullName evidence="2">Uncharacterized protein</fullName>
    </submittedName>
</protein>
<organism evidence="2 3">
    <name type="scientific">Paramecium sonneborni</name>
    <dbReference type="NCBI Taxonomy" id="65129"/>
    <lineage>
        <taxon>Eukaryota</taxon>
        <taxon>Sar</taxon>
        <taxon>Alveolata</taxon>
        <taxon>Ciliophora</taxon>
        <taxon>Intramacronucleata</taxon>
        <taxon>Oligohymenophorea</taxon>
        <taxon>Peniculida</taxon>
        <taxon>Parameciidae</taxon>
        <taxon>Paramecium</taxon>
    </lineage>
</organism>
<reference evidence="2" key="1">
    <citation type="submission" date="2021-01" db="EMBL/GenBank/DDBJ databases">
        <authorList>
            <consortium name="Genoscope - CEA"/>
            <person name="William W."/>
        </authorList>
    </citation>
    <scope>NUCLEOTIDE SEQUENCE</scope>
</reference>
<gene>
    <name evidence="2" type="ORF">PSON_ATCC_30995.1.T0010028</name>
</gene>
<feature type="transmembrane region" description="Helical" evidence="1">
    <location>
        <begin position="23"/>
        <end position="42"/>
    </location>
</feature>
<sequence length="280" mass="32305">MAFWLVNLESDIMLGLLPQSPKLSILTCVIFWIINILTIIVQESYLIDNEKKGIFCYETLAAVFVVYGTLGFSQYFIAQKRIRDSFISITPEEQLTPQKTGQLTMKSPLRTVITQNSHRKQSRLLPLAASFQKRYYKGLFLFITIFIVHSLLFIHQTTALITLKTALSLHIILLTQLFSSVLINFFSIISIGNLLINLYSMNVFVKYYGNNTFYSVFMNFLTNTTEIYIFTLNLALIMSSIIGILFINDLVSQILFYFYLSIFGVAFLIKVYQKIKVNEY</sequence>
<feature type="transmembrane region" description="Helical" evidence="1">
    <location>
        <begin position="54"/>
        <end position="77"/>
    </location>
</feature>
<feature type="transmembrane region" description="Helical" evidence="1">
    <location>
        <begin position="166"/>
        <end position="196"/>
    </location>
</feature>
<feature type="transmembrane region" description="Helical" evidence="1">
    <location>
        <begin position="254"/>
        <end position="272"/>
    </location>
</feature>